<evidence type="ECO:0000256" key="2">
    <source>
        <dbReference type="ARBA" id="ARBA00022833"/>
    </source>
</evidence>
<dbReference type="InterPro" id="IPR002125">
    <property type="entry name" value="CMP_dCMP_dom"/>
</dbReference>
<dbReference type="GO" id="GO:0047974">
    <property type="term" value="F:guanosine deaminase activity"/>
    <property type="evidence" value="ECO:0007669"/>
    <property type="project" value="TreeGrafter"/>
</dbReference>
<dbReference type="Gene3D" id="3.40.140.10">
    <property type="entry name" value="Cytidine Deaminase, domain 2"/>
    <property type="match status" value="1"/>
</dbReference>
<dbReference type="PANTHER" id="PTHR11079">
    <property type="entry name" value="CYTOSINE DEAMINASE FAMILY MEMBER"/>
    <property type="match status" value="1"/>
</dbReference>
<dbReference type="CDD" id="cd01285">
    <property type="entry name" value="nucleoside_deaminase"/>
    <property type="match status" value="1"/>
</dbReference>
<evidence type="ECO:0000313" key="4">
    <source>
        <dbReference type="EMBL" id="RKP54847.1"/>
    </source>
</evidence>
<evidence type="ECO:0000256" key="1">
    <source>
        <dbReference type="ARBA" id="ARBA00022723"/>
    </source>
</evidence>
<dbReference type="PROSITE" id="PS00903">
    <property type="entry name" value="CYT_DCMP_DEAMINASES_1"/>
    <property type="match status" value="1"/>
</dbReference>
<organism evidence="4 5">
    <name type="scientific">Pararobbsia silviterrae</name>
    <dbReference type="NCBI Taxonomy" id="1792498"/>
    <lineage>
        <taxon>Bacteria</taxon>
        <taxon>Pseudomonadati</taxon>
        <taxon>Pseudomonadota</taxon>
        <taxon>Betaproteobacteria</taxon>
        <taxon>Burkholderiales</taxon>
        <taxon>Burkholderiaceae</taxon>
        <taxon>Pararobbsia</taxon>
    </lineage>
</organism>
<dbReference type="OrthoDB" id="9802676at2"/>
<sequence length="160" mass="16889">MFEQRFLDQAVQLAVDNVREHGGRPFGAVIVRDGQIVSTGVNTLLASGDPTAHAELLAIRAAAQATGALRLTGCTVYASGQPCPMCMGALHLAGVDAVFFAYSKEHGAQYGVASLALYDEVCKPIERQSLPIVERAASSGLASPYDLWRELQASAPQSSV</sequence>
<dbReference type="InterPro" id="IPR016192">
    <property type="entry name" value="APOBEC/CMP_deaminase_Zn-bd"/>
</dbReference>
<feature type="domain" description="CMP/dCMP-type deaminase" evidence="3">
    <location>
        <begin position="2"/>
        <end position="115"/>
    </location>
</feature>
<dbReference type="Pfam" id="PF00383">
    <property type="entry name" value="dCMP_cyt_deam_1"/>
    <property type="match status" value="1"/>
</dbReference>
<keyword evidence="2" id="KW-0862">Zinc</keyword>
<dbReference type="AlphaFoldDB" id="A0A494Y2Y6"/>
<dbReference type="Proteomes" id="UP000270342">
    <property type="component" value="Unassembled WGS sequence"/>
</dbReference>
<dbReference type="SUPFAM" id="SSF53927">
    <property type="entry name" value="Cytidine deaminase-like"/>
    <property type="match status" value="1"/>
</dbReference>
<dbReference type="PANTHER" id="PTHR11079:SF161">
    <property type="entry name" value="CMP_DCMP-TYPE DEAMINASE DOMAIN-CONTAINING PROTEIN"/>
    <property type="match status" value="1"/>
</dbReference>
<keyword evidence="5" id="KW-1185">Reference proteome</keyword>
<dbReference type="GO" id="GO:0008270">
    <property type="term" value="F:zinc ion binding"/>
    <property type="evidence" value="ECO:0007669"/>
    <property type="project" value="InterPro"/>
</dbReference>
<evidence type="ECO:0000313" key="5">
    <source>
        <dbReference type="Proteomes" id="UP000270342"/>
    </source>
</evidence>
<dbReference type="EMBL" id="RBZU01000005">
    <property type="protein sequence ID" value="RKP54847.1"/>
    <property type="molecule type" value="Genomic_DNA"/>
</dbReference>
<dbReference type="InterPro" id="IPR016193">
    <property type="entry name" value="Cytidine_deaminase-like"/>
</dbReference>
<reference evidence="4 5" key="1">
    <citation type="submission" date="2018-10" db="EMBL/GenBank/DDBJ databases">
        <title>Robbsia sp. DHC34, isolated from soil.</title>
        <authorList>
            <person name="Gao Z.-H."/>
            <person name="Qiu L.-H."/>
        </authorList>
    </citation>
    <scope>NUCLEOTIDE SEQUENCE [LARGE SCALE GENOMIC DNA]</scope>
    <source>
        <strain evidence="4 5">DHC34</strain>
    </source>
</reference>
<name>A0A494Y2Y6_9BURK</name>
<protein>
    <submittedName>
        <fullName evidence="4">Nucleoside deaminase</fullName>
    </submittedName>
</protein>
<comment type="caution">
    <text evidence="4">The sequence shown here is derived from an EMBL/GenBank/DDBJ whole genome shotgun (WGS) entry which is preliminary data.</text>
</comment>
<evidence type="ECO:0000259" key="3">
    <source>
        <dbReference type="PROSITE" id="PS51747"/>
    </source>
</evidence>
<dbReference type="PROSITE" id="PS51747">
    <property type="entry name" value="CYT_DCMP_DEAMINASES_2"/>
    <property type="match status" value="1"/>
</dbReference>
<dbReference type="GO" id="GO:0006152">
    <property type="term" value="P:purine nucleoside catabolic process"/>
    <property type="evidence" value="ECO:0007669"/>
    <property type="project" value="TreeGrafter"/>
</dbReference>
<gene>
    <name evidence="4" type="ORF">D7S86_14555</name>
</gene>
<proteinExistence type="predicted"/>
<accession>A0A494Y2Y6</accession>
<dbReference type="RefSeq" id="WP_121087538.1">
    <property type="nucleotide sequence ID" value="NZ_RBZU01000005.1"/>
</dbReference>
<keyword evidence="1" id="KW-0479">Metal-binding</keyword>